<accession>A0A6J5PD47</accession>
<evidence type="ECO:0000256" key="1">
    <source>
        <dbReference type="SAM" id="MobiDB-lite"/>
    </source>
</evidence>
<protein>
    <submittedName>
        <fullName evidence="2">Uncharacterized protein</fullName>
    </submittedName>
</protein>
<proteinExistence type="predicted"/>
<sequence length="239" mass="25669">MAEKAKTPFVNVTKKMMLPKAPYKFPALTKPDTSTFSLGKCKDGVYKTGVLYKQNSDFIKKLTAELDALYERGVAEVAKAAATMPTASAKDKTNKKAFETIYPKNDYFKVDTDKEGNETGYVALNVKLSATTGKGVRNSFVLIDAAKNNLNRATTEIWGGTEGITQVNAKFYNLAGPKQSGVSFELLGVQIINLVGPNGGSREQGSADDFGTEEGYAADTESSDDDATPKDGADETAPF</sequence>
<evidence type="ECO:0000313" key="2">
    <source>
        <dbReference type="EMBL" id="CAB4165484.1"/>
    </source>
</evidence>
<dbReference type="InterPro" id="IPR012340">
    <property type="entry name" value="NA-bd_OB-fold"/>
</dbReference>
<dbReference type="SUPFAM" id="SSF50249">
    <property type="entry name" value="Nucleic acid-binding proteins"/>
    <property type="match status" value="1"/>
</dbReference>
<feature type="region of interest" description="Disordered" evidence="1">
    <location>
        <begin position="197"/>
        <end position="239"/>
    </location>
</feature>
<dbReference type="Gene3D" id="2.40.50.140">
    <property type="entry name" value="Nucleic acid-binding proteins"/>
    <property type="match status" value="1"/>
</dbReference>
<reference evidence="2" key="1">
    <citation type="submission" date="2020-04" db="EMBL/GenBank/DDBJ databases">
        <authorList>
            <person name="Chiriac C."/>
            <person name="Salcher M."/>
            <person name="Ghai R."/>
            <person name="Kavagutti S V."/>
        </authorList>
    </citation>
    <scope>NUCLEOTIDE SEQUENCE</scope>
</reference>
<name>A0A6J5PD47_9CAUD</name>
<dbReference type="EMBL" id="LR796773">
    <property type="protein sequence ID" value="CAB4165484.1"/>
    <property type="molecule type" value="Genomic_DNA"/>
</dbReference>
<organism evidence="2">
    <name type="scientific">uncultured Caudovirales phage</name>
    <dbReference type="NCBI Taxonomy" id="2100421"/>
    <lineage>
        <taxon>Viruses</taxon>
        <taxon>Duplodnaviria</taxon>
        <taxon>Heunggongvirae</taxon>
        <taxon>Uroviricota</taxon>
        <taxon>Caudoviricetes</taxon>
        <taxon>Peduoviridae</taxon>
        <taxon>Maltschvirus</taxon>
        <taxon>Maltschvirus maltsch</taxon>
    </lineage>
</organism>
<gene>
    <name evidence="2" type="ORF">UFOVP823_52</name>
</gene>